<protein>
    <submittedName>
        <fullName evidence="1">Uncharacterized protein</fullName>
    </submittedName>
</protein>
<gene>
    <name evidence="1" type="ORF">HR057_04475</name>
</gene>
<dbReference type="AlphaFoldDB" id="A0A8J8K7R2"/>
<dbReference type="Proteomes" id="UP000625804">
    <property type="component" value="Unassembled WGS sequence"/>
</dbReference>
<organism evidence="1 2">
    <name type="scientific">Calidifontibacillus erzurumensis</name>
    <dbReference type="NCBI Taxonomy" id="2741433"/>
    <lineage>
        <taxon>Bacteria</taxon>
        <taxon>Bacillati</taxon>
        <taxon>Bacillota</taxon>
        <taxon>Bacilli</taxon>
        <taxon>Bacillales</taxon>
        <taxon>Bacillaceae</taxon>
        <taxon>Calidifontibacillus/Schinkia group</taxon>
        <taxon>Calidifontibacillus</taxon>
    </lineage>
</organism>
<keyword evidence="2" id="KW-1185">Reference proteome</keyword>
<proteinExistence type="predicted"/>
<dbReference type="EMBL" id="JABTTE010000003">
    <property type="protein sequence ID" value="NSL51021.1"/>
    <property type="molecule type" value="Genomic_DNA"/>
</dbReference>
<sequence>MFDPTVFDNLKVVAEGAVYDLDLQGVILITNRCDQVDLAKLSRYFALTFRMADQGIESVHGELRLKAEIADLASEILETQADETMYGCTVEVVFFTSIHHPEDDCPFIQQNLLELWGNRPIITQKLSYFYKHSLPKRWKNTITLNFARKIGEAQADDLQVIVSLMVASIDRLNEVL</sequence>
<reference evidence="1" key="1">
    <citation type="submission" date="2020-06" db="EMBL/GenBank/DDBJ databases">
        <title>A novel thermopfilic bacterium from Erzurum, Turkey.</title>
        <authorList>
            <person name="Adiguzel A."/>
            <person name="Ay H."/>
            <person name="Baltaci M.O."/>
        </authorList>
    </citation>
    <scope>NUCLEOTIDE SEQUENCE</scope>
    <source>
        <strain evidence="1">P2</strain>
    </source>
</reference>
<dbReference type="RefSeq" id="WP_173730219.1">
    <property type="nucleotide sequence ID" value="NZ_JABTTE010000003.1"/>
</dbReference>
<evidence type="ECO:0000313" key="1">
    <source>
        <dbReference type="EMBL" id="NSL51021.1"/>
    </source>
</evidence>
<name>A0A8J8K7R2_9BACI</name>
<evidence type="ECO:0000313" key="2">
    <source>
        <dbReference type="Proteomes" id="UP000625804"/>
    </source>
</evidence>
<comment type="caution">
    <text evidence="1">The sequence shown here is derived from an EMBL/GenBank/DDBJ whole genome shotgun (WGS) entry which is preliminary data.</text>
</comment>
<accession>A0A8J8K7R2</accession>